<dbReference type="SUPFAM" id="SSF50978">
    <property type="entry name" value="WD40 repeat-like"/>
    <property type="match status" value="1"/>
</dbReference>
<protein>
    <submittedName>
        <fullName evidence="2">Uncharacterized protein</fullName>
    </submittedName>
</protein>
<gene>
    <name evidence="2" type="ORF">PRELSG_1007700</name>
</gene>
<name>A0A1J1H9Z8_PLARL</name>
<dbReference type="KEGG" id="prel:PRELSG_1007700"/>
<feature type="region of interest" description="Disordered" evidence="1">
    <location>
        <begin position="392"/>
        <end position="425"/>
    </location>
</feature>
<organism evidence="2 3">
    <name type="scientific">Plasmodium relictum</name>
    <dbReference type="NCBI Taxonomy" id="85471"/>
    <lineage>
        <taxon>Eukaryota</taxon>
        <taxon>Sar</taxon>
        <taxon>Alveolata</taxon>
        <taxon>Apicomplexa</taxon>
        <taxon>Aconoidasida</taxon>
        <taxon>Haemosporida</taxon>
        <taxon>Plasmodiidae</taxon>
        <taxon>Plasmodium</taxon>
        <taxon>Plasmodium (Haemamoeba)</taxon>
    </lineage>
</organism>
<dbReference type="InterPro" id="IPR015943">
    <property type="entry name" value="WD40/YVTN_repeat-like_dom_sf"/>
</dbReference>
<dbReference type="Proteomes" id="UP000220158">
    <property type="component" value="Chromosome 10"/>
</dbReference>
<feature type="compositionally biased region" description="Basic and acidic residues" evidence="1">
    <location>
        <begin position="44"/>
        <end position="65"/>
    </location>
</feature>
<proteinExistence type="predicted"/>
<evidence type="ECO:0000256" key="1">
    <source>
        <dbReference type="SAM" id="MobiDB-lite"/>
    </source>
</evidence>
<accession>A0A1J1H9Z8</accession>
<dbReference type="AlphaFoldDB" id="A0A1J1H9Z8"/>
<evidence type="ECO:0000313" key="2">
    <source>
        <dbReference type="EMBL" id="CRH00423.1"/>
    </source>
</evidence>
<reference evidence="2 3" key="1">
    <citation type="submission" date="2015-04" db="EMBL/GenBank/DDBJ databases">
        <authorList>
            <consortium name="Pathogen Informatics"/>
        </authorList>
    </citation>
    <scope>NUCLEOTIDE SEQUENCE [LARGE SCALE GENOMIC DNA]</scope>
    <source>
        <strain evidence="2 3">SGS1</strain>
    </source>
</reference>
<sequence>MRTRKNKSKSKTYQNYVSKKKINKNGKSDVVCEYKTKLHKNKNKNNDLSDSLKNEDNFSESKEKEIDDCDDSYALSSYKDDDSSFEDCSDVYKKSKWDSIKIKLKKKEQVYKKGKRKNSENYIDDRIRSLLNEKIDFYDIDFFKYLSYLNDKNENEDLLNFIISEFSKEINIKNQFNKSTTKKNCYKEKNVINIKENIEIEYILNYEDNKNLRNIFFLENIQIDFSNKKIDVLPFKSETIVENVKIKKVQKKRSNFRNQQNLEGNQKITENRDELKICLEKKKLKIGNHIYINDMCISLNSYVTKFLYFLLICDYLYKDTTDNEKEKLYKTFNMRLIIEKIDKELSKDLTLENIFLSLCSPIIYLDFSDNINIVSFLSYYLCENNKNESIYENKEGNDEGNDVFDEKGESNDEPENENTDVPLENGDKNKYVYELMDDLISKCFKLFNGSLLGISVCSYLNNFMFFNSTKKSRNFIFIYFISEYMCKPIFVNIIENNTVCKKLSWIKFDSISEKKRENEYIYLLLCLLGNKIKIYGISKYNFFVNILLSTKNEDYSIEYIENNLLKKNKLKKLFTYKSSDILNDFSYSICIKNNKRFLRLAVCYNNFKIKIINISLNEINKNKINNIIDKSKTLNISFQSCNNDLGFIFKKNENIKIKYKWQMNESNKDNMKDDRNMSELKEEEKKVYMEKYEINVYEDLIFLQHGILSLCSFYPCINSYLLCVCSKEGNVVIIDIRNNNELFFFKRKTETVSHLKWYNNSCILFGQDKGCILHLFEKKYILNIDKTNNNLIDILCLNSFILNDIFMFIFDDGTILNGKLKKSKSKVKYKEFFIWKTKDFELNPHNLLKISCIKNEQAHLVSLILLYEYLQGLQNIFNNGIKIIKSNKYETKINKKTIALTPKSISFANFDKNYVIACGSASGLVHLFSRIKDM</sequence>
<dbReference type="InterPro" id="IPR036322">
    <property type="entry name" value="WD40_repeat_dom_sf"/>
</dbReference>
<evidence type="ECO:0000313" key="3">
    <source>
        <dbReference type="Proteomes" id="UP000220158"/>
    </source>
</evidence>
<dbReference type="OMA" id="FGQEKGC"/>
<dbReference type="OrthoDB" id="378169at2759"/>
<dbReference type="GeneID" id="39736543"/>
<keyword evidence="3" id="KW-1185">Reference proteome</keyword>
<dbReference type="EMBL" id="LN835305">
    <property type="protein sequence ID" value="CRH00423.1"/>
    <property type="molecule type" value="Genomic_DNA"/>
</dbReference>
<feature type="region of interest" description="Disordered" evidence="1">
    <location>
        <begin position="41"/>
        <end position="65"/>
    </location>
</feature>
<dbReference type="Gene3D" id="2.130.10.10">
    <property type="entry name" value="YVTN repeat-like/Quinoprotein amine dehydrogenase"/>
    <property type="match status" value="1"/>
</dbReference>
<dbReference type="RefSeq" id="XP_028533426.1">
    <property type="nucleotide sequence ID" value="XM_028676992.1"/>
</dbReference>
<dbReference type="VEuPathDB" id="PlasmoDB:PRELSG_1007700"/>